<organism evidence="2 3">
    <name type="scientific">Saccharothrix violaceirubra</name>
    <dbReference type="NCBI Taxonomy" id="413306"/>
    <lineage>
        <taxon>Bacteria</taxon>
        <taxon>Bacillati</taxon>
        <taxon>Actinomycetota</taxon>
        <taxon>Actinomycetes</taxon>
        <taxon>Pseudonocardiales</taxon>
        <taxon>Pseudonocardiaceae</taxon>
        <taxon>Saccharothrix</taxon>
    </lineage>
</organism>
<dbReference type="GO" id="GO:0004497">
    <property type="term" value="F:monooxygenase activity"/>
    <property type="evidence" value="ECO:0007669"/>
    <property type="project" value="InterPro"/>
</dbReference>
<dbReference type="PANTHER" id="PTHR24305">
    <property type="entry name" value="CYTOCHROME P450"/>
    <property type="match status" value="1"/>
</dbReference>
<dbReference type="Proteomes" id="UP000542674">
    <property type="component" value="Unassembled WGS sequence"/>
</dbReference>
<proteinExistence type="inferred from homology"/>
<sequence length="367" mass="40759">MKLAEKRRFRHDPFEFIEDLRRRADGDVIRLPWGGWCVGDAESARTLLRAPEFNAGPSAFFNGLLPTRAAQVDVGHAARNLLRDRMPDYRRELGAAVARLPASTRWPRAGIDLVYRCLADVLLLPDSPARPLADRAVHGGVLFRPGRVWQRARAEVLRARLIAALTAEVGRRRGITGARDVLDAMLLACPPETPDRTVAEVFLVLYRSILAPVASSLAWSVLLACLYLPRPWPWPAEWVVREALRHRPMVWMVGRVVERPTELGGVAFPAGEILSVSPYLLHHDERHWTAPDEFRPGRWSEPDGRGPYIPFGAGPFTCTGATVAQLLATEALAALAADTRLDTPDGEPRPVMIEGAVPRPFTLRRTA</sequence>
<dbReference type="GO" id="GO:0005506">
    <property type="term" value="F:iron ion binding"/>
    <property type="evidence" value="ECO:0007669"/>
    <property type="project" value="InterPro"/>
</dbReference>
<evidence type="ECO:0000313" key="3">
    <source>
        <dbReference type="Proteomes" id="UP000542674"/>
    </source>
</evidence>
<gene>
    <name evidence="2" type="ORF">F4559_004791</name>
</gene>
<dbReference type="Pfam" id="PF00067">
    <property type="entry name" value="p450"/>
    <property type="match status" value="1"/>
</dbReference>
<dbReference type="PANTHER" id="PTHR24305:SF166">
    <property type="entry name" value="CYTOCHROME P450 12A4, MITOCHONDRIAL-RELATED"/>
    <property type="match status" value="1"/>
</dbReference>
<dbReference type="GO" id="GO:0020037">
    <property type="term" value="F:heme binding"/>
    <property type="evidence" value="ECO:0007669"/>
    <property type="project" value="InterPro"/>
</dbReference>
<evidence type="ECO:0000313" key="2">
    <source>
        <dbReference type="EMBL" id="MBB4967432.1"/>
    </source>
</evidence>
<dbReference type="CDD" id="cd00302">
    <property type="entry name" value="cytochrome_P450"/>
    <property type="match status" value="1"/>
</dbReference>
<protein>
    <submittedName>
        <fullName evidence="2">Cytochrome P450</fullName>
    </submittedName>
</protein>
<accession>A0A7W7T6E8</accession>
<dbReference type="SUPFAM" id="SSF48264">
    <property type="entry name" value="Cytochrome P450"/>
    <property type="match status" value="1"/>
</dbReference>
<dbReference type="PRINTS" id="PR00359">
    <property type="entry name" value="BP450"/>
</dbReference>
<dbReference type="GO" id="GO:0016705">
    <property type="term" value="F:oxidoreductase activity, acting on paired donors, with incorporation or reduction of molecular oxygen"/>
    <property type="evidence" value="ECO:0007669"/>
    <property type="project" value="InterPro"/>
</dbReference>
<comment type="caution">
    <text evidence="2">The sequence shown here is derived from an EMBL/GenBank/DDBJ whole genome shotgun (WGS) entry which is preliminary data.</text>
</comment>
<evidence type="ECO:0000256" key="1">
    <source>
        <dbReference type="ARBA" id="ARBA00010617"/>
    </source>
</evidence>
<dbReference type="InterPro" id="IPR050121">
    <property type="entry name" value="Cytochrome_P450_monoxygenase"/>
</dbReference>
<dbReference type="InterPro" id="IPR036396">
    <property type="entry name" value="Cyt_P450_sf"/>
</dbReference>
<comment type="similarity">
    <text evidence="1">Belongs to the cytochrome P450 family.</text>
</comment>
<keyword evidence="3" id="KW-1185">Reference proteome</keyword>
<dbReference type="EMBL" id="JACHJS010000001">
    <property type="protein sequence ID" value="MBB4967432.1"/>
    <property type="molecule type" value="Genomic_DNA"/>
</dbReference>
<name>A0A7W7T6E8_9PSEU</name>
<dbReference type="RefSeq" id="WP_184672142.1">
    <property type="nucleotide sequence ID" value="NZ_BAABAI010000009.1"/>
</dbReference>
<dbReference type="InterPro" id="IPR001128">
    <property type="entry name" value="Cyt_P450"/>
</dbReference>
<reference evidence="2 3" key="1">
    <citation type="submission" date="2020-08" db="EMBL/GenBank/DDBJ databases">
        <title>Sequencing the genomes of 1000 actinobacteria strains.</title>
        <authorList>
            <person name="Klenk H.-P."/>
        </authorList>
    </citation>
    <scope>NUCLEOTIDE SEQUENCE [LARGE SCALE GENOMIC DNA]</scope>
    <source>
        <strain evidence="2 3">DSM 45084</strain>
    </source>
</reference>
<dbReference type="InterPro" id="IPR002397">
    <property type="entry name" value="Cyt_P450_B"/>
</dbReference>
<dbReference type="AlphaFoldDB" id="A0A7W7T6E8"/>
<dbReference type="Gene3D" id="1.10.630.10">
    <property type="entry name" value="Cytochrome P450"/>
    <property type="match status" value="1"/>
</dbReference>